<evidence type="ECO:0000256" key="10">
    <source>
        <dbReference type="ARBA" id="ARBA00022723"/>
    </source>
</evidence>
<evidence type="ECO:0000256" key="2">
    <source>
        <dbReference type="ARBA" id="ARBA00004604"/>
    </source>
</evidence>
<dbReference type="Pfam" id="PF03587">
    <property type="entry name" value="EMG1"/>
    <property type="match status" value="1"/>
</dbReference>
<dbReference type="GO" id="GO:0006508">
    <property type="term" value="P:proteolysis"/>
    <property type="evidence" value="ECO:0007669"/>
    <property type="project" value="UniProtKB-KW"/>
</dbReference>
<evidence type="ECO:0000256" key="11">
    <source>
        <dbReference type="ARBA" id="ARBA00022730"/>
    </source>
</evidence>
<keyword evidence="9" id="KW-0949">S-adenosyl-L-methionine</keyword>
<keyword evidence="15" id="KW-0482">Metalloprotease</keyword>
<proteinExistence type="inferred from homology"/>
<dbReference type="Gene3D" id="1.10.1380.10">
    <property type="entry name" value="Neutral endopeptidase , domain2"/>
    <property type="match status" value="1"/>
</dbReference>
<evidence type="ECO:0000256" key="5">
    <source>
        <dbReference type="ARBA" id="ARBA00022552"/>
    </source>
</evidence>
<keyword evidence="10" id="KW-0479">Metal-binding</keyword>
<evidence type="ECO:0000256" key="16">
    <source>
        <dbReference type="ARBA" id="ARBA00023242"/>
    </source>
</evidence>
<feature type="domain" description="Peptidase M13 C-terminal" evidence="25">
    <location>
        <begin position="577"/>
        <end position="713"/>
    </location>
</feature>
<dbReference type="SUPFAM" id="SSF75217">
    <property type="entry name" value="alpha/beta knot"/>
    <property type="match status" value="1"/>
</dbReference>
<comment type="caution">
    <text evidence="27">The sequence shown here is derived from an EMBL/GenBank/DDBJ whole genome shotgun (WGS) entry which is preliminary data.</text>
</comment>
<keyword evidence="28" id="KW-1185">Reference proteome</keyword>
<reference evidence="27" key="1">
    <citation type="journal article" date="2023" name="Science">
        <title>Genome structures resolve the early diversification of teleost fishes.</title>
        <authorList>
            <person name="Parey E."/>
            <person name="Louis A."/>
            <person name="Montfort J."/>
            <person name="Bouchez O."/>
            <person name="Roques C."/>
            <person name="Iampietro C."/>
            <person name="Lluch J."/>
            <person name="Castinel A."/>
            <person name="Donnadieu C."/>
            <person name="Desvignes T."/>
            <person name="Floi Bucao C."/>
            <person name="Jouanno E."/>
            <person name="Wen M."/>
            <person name="Mejri S."/>
            <person name="Dirks R."/>
            <person name="Jansen H."/>
            <person name="Henkel C."/>
            <person name="Chen W.J."/>
            <person name="Zahm M."/>
            <person name="Cabau C."/>
            <person name="Klopp C."/>
            <person name="Thompson A.W."/>
            <person name="Robinson-Rechavi M."/>
            <person name="Braasch I."/>
            <person name="Lecointre G."/>
            <person name="Bobe J."/>
            <person name="Postlethwait J.H."/>
            <person name="Berthelot C."/>
            <person name="Roest Crollius H."/>
            <person name="Guiguen Y."/>
        </authorList>
    </citation>
    <scope>NUCLEOTIDE SEQUENCE</scope>
    <source>
        <strain evidence="27">Concon-B</strain>
    </source>
</reference>
<name>A0A9Q1E1A6_CONCO</name>
<keyword evidence="14" id="KW-0694">RNA-binding</keyword>
<keyword evidence="8" id="KW-0808">Transferase</keyword>
<keyword evidence="11" id="KW-0699">rRNA-binding</keyword>
<evidence type="ECO:0000256" key="6">
    <source>
        <dbReference type="ARBA" id="ARBA00022603"/>
    </source>
</evidence>
<evidence type="ECO:0000256" key="15">
    <source>
        <dbReference type="ARBA" id="ARBA00023049"/>
    </source>
</evidence>
<feature type="domain" description="Peptidase M13 N-terminal" evidence="26">
    <location>
        <begin position="152"/>
        <end position="519"/>
    </location>
</feature>
<evidence type="ECO:0000256" key="4">
    <source>
        <dbReference type="ARBA" id="ARBA00022517"/>
    </source>
</evidence>
<dbReference type="GO" id="GO:0070475">
    <property type="term" value="P:rRNA base methylation"/>
    <property type="evidence" value="ECO:0007669"/>
    <property type="project" value="InterPro"/>
</dbReference>
<evidence type="ECO:0000256" key="18">
    <source>
        <dbReference type="ARBA" id="ARBA00063756"/>
    </source>
</evidence>
<dbReference type="CDD" id="cd18088">
    <property type="entry name" value="Nep1-like"/>
    <property type="match status" value="1"/>
</dbReference>
<dbReference type="PROSITE" id="PS51885">
    <property type="entry name" value="NEPRILYSIN"/>
    <property type="match status" value="1"/>
</dbReference>
<dbReference type="Proteomes" id="UP001152803">
    <property type="component" value="Unassembled WGS sequence"/>
</dbReference>
<dbReference type="GO" id="GO:0032040">
    <property type="term" value="C:small-subunit processome"/>
    <property type="evidence" value="ECO:0007669"/>
    <property type="project" value="TreeGrafter"/>
</dbReference>
<keyword evidence="7" id="KW-0645">Protease</keyword>
<dbReference type="GO" id="GO:0019843">
    <property type="term" value="F:rRNA binding"/>
    <property type="evidence" value="ECO:0007669"/>
    <property type="project" value="UniProtKB-KW"/>
</dbReference>
<dbReference type="Gene3D" id="3.40.1280.10">
    <property type="match status" value="1"/>
</dbReference>
<keyword evidence="5" id="KW-0698">rRNA processing</keyword>
<keyword evidence="6" id="KW-0489">Methyltransferase</keyword>
<evidence type="ECO:0000256" key="13">
    <source>
        <dbReference type="ARBA" id="ARBA00022833"/>
    </source>
</evidence>
<comment type="subunit">
    <text evidence="18">Homodimer. Part of the small subunit (SSU) processome, composed of more than 70 proteins and the RNA chaperone small nucleolar RNA (snoRNA) U3.</text>
</comment>
<accession>A0A9Q1E1A6</accession>
<keyword evidence="4" id="KW-0690">Ribosome biogenesis</keyword>
<comment type="subcellular location">
    <subcellularLocation>
        <location evidence="2">Nucleus</location>
        <location evidence="2">Nucleolus</location>
    </subcellularLocation>
</comment>
<evidence type="ECO:0000259" key="26">
    <source>
        <dbReference type="Pfam" id="PF05649"/>
    </source>
</evidence>
<organism evidence="27 28">
    <name type="scientific">Conger conger</name>
    <name type="common">Conger eel</name>
    <name type="synonym">Muraena conger</name>
    <dbReference type="NCBI Taxonomy" id="82655"/>
    <lineage>
        <taxon>Eukaryota</taxon>
        <taxon>Metazoa</taxon>
        <taxon>Chordata</taxon>
        <taxon>Craniata</taxon>
        <taxon>Vertebrata</taxon>
        <taxon>Euteleostomi</taxon>
        <taxon>Actinopterygii</taxon>
        <taxon>Neopterygii</taxon>
        <taxon>Teleostei</taxon>
        <taxon>Anguilliformes</taxon>
        <taxon>Congridae</taxon>
        <taxon>Conger</taxon>
    </lineage>
</organism>
<evidence type="ECO:0000256" key="17">
    <source>
        <dbReference type="ARBA" id="ARBA00051029"/>
    </source>
</evidence>
<keyword evidence="12" id="KW-0378">Hydrolase</keyword>
<dbReference type="GO" id="GO:0046872">
    <property type="term" value="F:metal ion binding"/>
    <property type="evidence" value="ECO:0007669"/>
    <property type="project" value="UniProtKB-KW"/>
</dbReference>
<evidence type="ECO:0000313" key="27">
    <source>
        <dbReference type="EMBL" id="KAJ8287807.1"/>
    </source>
</evidence>
<evidence type="ECO:0000259" key="25">
    <source>
        <dbReference type="Pfam" id="PF01431"/>
    </source>
</evidence>
<dbReference type="InterPro" id="IPR042089">
    <property type="entry name" value="Peptidase_M13_dom_2"/>
</dbReference>
<keyword evidence="24" id="KW-1133">Transmembrane helix</keyword>
<dbReference type="SUPFAM" id="SSF55486">
    <property type="entry name" value="Metalloproteases ('zincins'), catalytic domain"/>
    <property type="match status" value="1"/>
</dbReference>
<dbReference type="PANTHER" id="PTHR12636:SF5">
    <property type="entry name" value="RIBOSOMAL RNA SMALL SUBUNIT METHYLTRANSFERASE NEP1"/>
    <property type="match status" value="1"/>
</dbReference>
<dbReference type="AlphaFoldDB" id="A0A9Q1E1A6"/>
<evidence type="ECO:0000256" key="8">
    <source>
        <dbReference type="ARBA" id="ARBA00022679"/>
    </source>
</evidence>
<sequence length="941" mass="105952">MFDHQPAAQPESEQEKPCHWGQDRRVLLGLTCSSFISILLGLVVYYRSRSNTACPSVMPWQAPPPCLSSACQKAAARLSTAADPFAQPCDYFLASCGAEGLAATSRRRQRGQQLARGERGLVERAPGEPGRVVHLDRVTDALPYSVADKQSLLQELREILESPDRPSSMNSAEQKVRMFYRSCMNTSAIERVGSEPVLKLIRKLGGWAVSGQWNRTSFSSTLSRLMREYSTFPFFSVYVGKHRNDSDCSDRKYIQIDQPEFHIPVEWDSKKNKSKVTHPTLVQLLHLHLQLLGLLGVPSSSTNRHTGMFMQLLSELALATSPLPHRLQRQLLHQRLTLRELQRQLLHQRLTLRELQAAAPAIDWLGCLRATFHPLPVNQSDVVILHNLPYIMSMSKTISKWRSMESDSGPLHTFMILSLLHKVTPALSSKFIEIQTIMSVQLGDTLEAIPHWKKCVLEAEKGFDTVFFSLMKERVGEKEAEEVIQDVYSSLKSTLSMLKWRDEELHSSVLNRVSSLTPRLPINNAKIDQQYSEVVVSEDDYFSNYLQSLALQQKRRNRLFSQTTALDILSNHPSLSSEEINIPLGLFVPPFFHPSYPRAVNYGRLGTLMAQKILLLLLPDIQSQSEAPQRVSDCVWAHYLRLTESLHGTDPPPLTPAQQREIWLQHTALHIALQAYNQSLLKCRGDSSLSSLSYTHLFLTSFAQNDCNSHPSNEHLPFEPYFLVGKTFELLNCDQHKSMIIKNGRDPGSIRPDITHQCLLMLLDSPLNRAGLLQVYVHTEKNALIEINPQTRIPRTFVRFCGLMVQLLHKLSVRAADGPQRLLRLIKNPVSDHLPPGCPRIATSFSAGEAVCARTVVPEEGPATVVIGAFAHGAVNVDYTEKTVSISNYPLSAALTCAKMCSAFEEVWANRFAGREWRKTQSGDCINYGIVRINRKKPTTQ</sequence>
<evidence type="ECO:0000256" key="9">
    <source>
        <dbReference type="ARBA" id="ARBA00022691"/>
    </source>
</evidence>
<evidence type="ECO:0000256" key="24">
    <source>
        <dbReference type="SAM" id="Phobius"/>
    </source>
</evidence>
<keyword evidence="16" id="KW-0539">Nucleus</keyword>
<keyword evidence="13" id="KW-0862">Zinc</keyword>
<evidence type="ECO:0000256" key="12">
    <source>
        <dbReference type="ARBA" id="ARBA00022801"/>
    </source>
</evidence>
<dbReference type="InterPro" id="IPR029026">
    <property type="entry name" value="tRNA_m1G_MTases_N"/>
</dbReference>
<dbReference type="InterPro" id="IPR008753">
    <property type="entry name" value="Peptidase_M13_N"/>
</dbReference>
<comment type="cofactor">
    <cofactor evidence="1">
        <name>Zn(2+)</name>
        <dbReference type="ChEBI" id="CHEBI:29105"/>
    </cofactor>
</comment>
<evidence type="ECO:0000256" key="21">
    <source>
        <dbReference type="ARBA" id="ARBA00078441"/>
    </source>
</evidence>
<dbReference type="InterPro" id="IPR029028">
    <property type="entry name" value="Alpha/beta_knot_MTases"/>
</dbReference>
<evidence type="ECO:0000256" key="1">
    <source>
        <dbReference type="ARBA" id="ARBA00001947"/>
    </source>
</evidence>
<dbReference type="InterPro" id="IPR018497">
    <property type="entry name" value="Peptidase_M13_C"/>
</dbReference>
<evidence type="ECO:0000256" key="19">
    <source>
        <dbReference type="ARBA" id="ARBA00075957"/>
    </source>
</evidence>
<dbReference type="PANTHER" id="PTHR12636">
    <property type="entry name" value="NEP1/MRA1"/>
    <property type="match status" value="1"/>
</dbReference>
<evidence type="ECO:0000256" key="22">
    <source>
        <dbReference type="ARBA" id="ARBA00079565"/>
    </source>
</evidence>
<dbReference type="InterPro" id="IPR000718">
    <property type="entry name" value="Peptidase_M13"/>
</dbReference>
<evidence type="ECO:0000256" key="20">
    <source>
        <dbReference type="ARBA" id="ARBA00077532"/>
    </source>
</evidence>
<feature type="transmembrane region" description="Helical" evidence="24">
    <location>
        <begin position="26"/>
        <end position="46"/>
    </location>
</feature>
<dbReference type="Pfam" id="PF05649">
    <property type="entry name" value="Peptidase_M13_N"/>
    <property type="match status" value="1"/>
</dbReference>
<comment type="similarity">
    <text evidence="3">Belongs to the class IV-like SAM-binding methyltransferase superfamily. RNA methyltransferase NEP1 family.</text>
</comment>
<comment type="catalytic activity">
    <reaction evidence="17">
        <text>pseudouridine(1248) in human 18S rRNA + S-adenosyl-L-methionine = N(1)-methylpseudouridine(1248) in human 18S rRNA + S-adenosyl-L-homocysteine + H(+)</text>
        <dbReference type="Rhea" id="RHEA:46712"/>
        <dbReference type="Rhea" id="RHEA-COMP:11638"/>
        <dbReference type="Rhea" id="RHEA-COMP:11639"/>
        <dbReference type="ChEBI" id="CHEBI:15378"/>
        <dbReference type="ChEBI" id="CHEBI:57856"/>
        <dbReference type="ChEBI" id="CHEBI:59789"/>
        <dbReference type="ChEBI" id="CHEBI:65314"/>
        <dbReference type="ChEBI" id="CHEBI:74890"/>
    </reaction>
</comment>
<dbReference type="GO" id="GO:0004222">
    <property type="term" value="F:metalloendopeptidase activity"/>
    <property type="evidence" value="ECO:0007669"/>
    <property type="project" value="InterPro"/>
</dbReference>
<gene>
    <name evidence="27" type="ORF">COCON_G00004660</name>
</gene>
<evidence type="ECO:0000256" key="7">
    <source>
        <dbReference type="ARBA" id="ARBA00022670"/>
    </source>
</evidence>
<dbReference type="GO" id="GO:0070037">
    <property type="term" value="F:rRNA (pseudouridine) methyltransferase activity"/>
    <property type="evidence" value="ECO:0007669"/>
    <property type="project" value="InterPro"/>
</dbReference>
<keyword evidence="24" id="KW-0812">Transmembrane</keyword>
<evidence type="ECO:0000313" key="28">
    <source>
        <dbReference type="Proteomes" id="UP001152803"/>
    </source>
</evidence>
<dbReference type="Pfam" id="PF01431">
    <property type="entry name" value="Peptidase_M13"/>
    <property type="match status" value="1"/>
</dbReference>
<protein>
    <recommendedName>
        <fullName evidence="21">18S rRNA (pseudouridine(1248)-N1)-methyltransferase</fullName>
    </recommendedName>
    <alternativeName>
        <fullName evidence="23">18S rRNA Psi1248 methyltransferase</fullName>
    </alternativeName>
    <alternativeName>
        <fullName evidence="19">Nucleolar protein EMG1 homolog</fullName>
    </alternativeName>
    <alternativeName>
        <fullName evidence="22">Protein C2f</fullName>
    </alternativeName>
    <alternativeName>
        <fullName evidence="20">Ribosome biogenesis protein NEP1</fullName>
    </alternativeName>
</protein>
<evidence type="ECO:0000256" key="14">
    <source>
        <dbReference type="ARBA" id="ARBA00022884"/>
    </source>
</evidence>
<keyword evidence="24" id="KW-0472">Membrane</keyword>
<evidence type="ECO:0000256" key="3">
    <source>
        <dbReference type="ARBA" id="ARBA00008115"/>
    </source>
</evidence>
<evidence type="ECO:0000256" key="23">
    <source>
        <dbReference type="ARBA" id="ARBA00079971"/>
    </source>
</evidence>
<dbReference type="EMBL" id="JAFJMO010000001">
    <property type="protein sequence ID" value="KAJ8287807.1"/>
    <property type="molecule type" value="Genomic_DNA"/>
</dbReference>
<dbReference type="InterPro" id="IPR005304">
    <property type="entry name" value="Rbsml_bgen_MeTrfase_EMG1/NEP1"/>
</dbReference>
<dbReference type="OrthoDB" id="6475849at2759"/>
<dbReference type="FunFam" id="3.40.1280.10:FF:000003">
    <property type="entry name" value="Ribosomal RNA small subunit methyltransferase"/>
    <property type="match status" value="1"/>
</dbReference>